<reference evidence="1 2" key="2">
    <citation type="journal article" date="2022" name="Mol. Ecol. Resour.">
        <title>The genomes of chicory, endive, great burdock and yacon provide insights into Asteraceae paleo-polyploidization history and plant inulin production.</title>
        <authorList>
            <person name="Fan W."/>
            <person name="Wang S."/>
            <person name="Wang H."/>
            <person name="Wang A."/>
            <person name="Jiang F."/>
            <person name="Liu H."/>
            <person name="Zhao H."/>
            <person name="Xu D."/>
            <person name="Zhang Y."/>
        </authorList>
    </citation>
    <scope>NUCLEOTIDE SEQUENCE [LARGE SCALE GENOMIC DNA]</scope>
    <source>
        <strain evidence="2">cv. Yunnan</strain>
        <tissue evidence="1">Leaves</tissue>
    </source>
</reference>
<proteinExistence type="predicted"/>
<organism evidence="1 2">
    <name type="scientific">Smallanthus sonchifolius</name>
    <dbReference type="NCBI Taxonomy" id="185202"/>
    <lineage>
        <taxon>Eukaryota</taxon>
        <taxon>Viridiplantae</taxon>
        <taxon>Streptophyta</taxon>
        <taxon>Embryophyta</taxon>
        <taxon>Tracheophyta</taxon>
        <taxon>Spermatophyta</taxon>
        <taxon>Magnoliopsida</taxon>
        <taxon>eudicotyledons</taxon>
        <taxon>Gunneridae</taxon>
        <taxon>Pentapetalae</taxon>
        <taxon>asterids</taxon>
        <taxon>campanulids</taxon>
        <taxon>Asterales</taxon>
        <taxon>Asteraceae</taxon>
        <taxon>Asteroideae</taxon>
        <taxon>Heliantheae alliance</taxon>
        <taxon>Millerieae</taxon>
        <taxon>Smallanthus</taxon>
    </lineage>
</organism>
<comment type="caution">
    <text evidence="1">The sequence shown here is derived from an EMBL/GenBank/DDBJ whole genome shotgun (WGS) entry which is preliminary data.</text>
</comment>
<dbReference type="EMBL" id="CM042021">
    <property type="protein sequence ID" value="KAI3818499.1"/>
    <property type="molecule type" value="Genomic_DNA"/>
</dbReference>
<gene>
    <name evidence="1" type="ORF">L1987_12308</name>
</gene>
<keyword evidence="2" id="KW-1185">Reference proteome</keyword>
<name>A0ACB9JDE3_9ASTR</name>
<sequence length="255" mass="28694">MFMQLVADKEGGGVDDDQWCSWAVMPAMVVHKKLSMVREVEGLEDMFSHLSEDMRKVVHGELYKFASVTQSSLSTCKCNVECQNFVLIMKCGMDINKTSLSIIERYGLHTRKSSIISNSELSQASWNNYLKALNKQTPQLDYSCPDYMLKWELLISVSSGVNLERPYSLKQTEEVVPDQVCLLLMPRGSEDGSVVVGSHIRGSSLQSSATDYVEVDLLLPVTAMYQDFGTPKPSKTKQLTFIFLNKVTYISKIFT</sequence>
<reference evidence="2" key="1">
    <citation type="journal article" date="2022" name="Mol. Ecol. Resour.">
        <title>The genomes of chicory, endive, great burdock and yacon provide insights into Asteraceae palaeo-polyploidization history and plant inulin production.</title>
        <authorList>
            <person name="Fan W."/>
            <person name="Wang S."/>
            <person name="Wang H."/>
            <person name="Wang A."/>
            <person name="Jiang F."/>
            <person name="Liu H."/>
            <person name="Zhao H."/>
            <person name="Xu D."/>
            <person name="Zhang Y."/>
        </authorList>
    </citation>
    <scope>NUCLEOTIDE SEQUENCE [LARGE SCALE GENOMIC DNA]</scope>
    <source>
        <strain evidence="2">cv. Yunnan</strain>
    </source>
</reference>
<protein>
    <submittedName>
        <fullName evidence="1">Uncharacterized protein</fullName>
    </submittedName>
</protein>
<accession>A0ACB9JDE3</accession>
<evidence type="ECO:0000313" key="1">
    <source>
        <dbReference type="EMBL" id="KAI3818499.1"/>
    </source>
</evidence>
<dbReference type="Proteomes" id="UP001056120">
    <property type="component" value="Linkage Group LG04"/>
</dbReference>
<evidence type="ECO:0000313" key="2">
    <source>
        <dbReference type="Proteomes" id="UP001056120"/>
    </source>
</evidence>